<organism evidence="2 3">
    <name type="scientific">Pseudomonas chlororaphis</name>
    <dbReference type="NCBI Taxonomy" id="587753"/>
    <lineage>
        <taxon>Bacteria</taxon>
        <taxon>Pseudomonadati</taxon>
        <taxon>Pseudomonadota</taxon>
        <taxon>Gammaproteobacteria</taxon>
        <taxon>Pseudomonadales</taxon>
        <taxon>Pseudomonadaceae</taxon>
        <taxon>Pseudomonas</taxon>
    </lineage>
</organism>
<protein>
    <submittedName>
        <fullName evidence="2">Superfamily II DNA/RNA helicase, SNF2 family protein</fullName>
    </submittedName>
</protein>
<evidence type="ECO:0000313" key="2">
    <source>
        <dbReference type="EMBL" id="KHA70958.1"/>
    </source>
</evidence>
<dbReference type="PATRIC" id="fig|587753.9.peg.3218"/>
<dbReference type="EMBL" id="JSFK01000027">
    <property type="protein sequence ID" value="KHA70958.1"/>
    <property type="molecule type" value="Genomic_DNA"/>
</dbReference>
<dbReference type="Pfam" id="PF06877">
    <property type="entry name" value="RraB"/>
    <property type="match status" value="1"/>
</dbReference>
<dbReference type="OrthoDB" id="6058276at2"/>
<dbReference type="GO" id="GO:0004386">
    <property type="term" value="F:helicase activity"/>
    <property type="evidence" value="ECO:0007669"/>
    <property type="project" value="UniProtKB-KW"/>
</dbReference>
<evidence type="ECO:0000259" key="1">
    <source>
        <dbReference type="Pfam" id="PF06877"/>
    </source>
</evidence>
<sequence>MSTAYQEDISSNVLRRMKEGGFDFSRFHPIEFYAIFPDEERARRAAGKFRGESINAQVSVRDDGAWALELSKVMYATYDDIGDFEQGFSAVVEPLGGIIEGWGVKQEVRNRHRLN</sequence>
<keyword evidence="2" id="KW-0067">ATP-binding</keyword>
<keyword evidence="2" id="KW-0547">Nucleotide-binding</keyword>
<dbReference type="AlphaFoldDB" id="A0A0A6D5C9"/>
<dbReference type="Proteomes" id="UP000030564">
    <property type="component" value="Unassembled WGS sequence"/>
</dbReference>
<dbReference type="Gene3D" id="3.30.70.970">
    <property type="entry name" value="RraB-like"/>
    <property type="match status" value="1"/>
</dbReference>
<comment type="caution">
    <text evidence="2">The sequence shown here is derived from an EMBL/GenBank/DDBJ whole genome shotgun (WGS) entry which is preliminary data.</text>
</comment>
<name>A0A0A6D5C9_9PSED</name>
<keyword evidence="2" id="KW-0347">Helicase</keyword>
<accession>A0A0A6D5C9</accession>
<dbReference type="InterPro" id="IPR036701">
    <property type="entry name" value="RraB-like_sf"/>
</dbReference>
<proteinExistence type="predicted"/>
<gene>
    <name evidence="2" type="ORF">NZ35_22760</name>
</gene>
<dbReference type="InterPro" id="IPR009671">
    <property type="entry name" value="RraB_dom"/>
</dbReference>
<dbReference type="SUPFAM" id="SSF89946">
    <property type="entry name" value="Hypothetical protein VC0424"/>
    <property type="match status" value="1"/>
</dbReference>
<reference evidence="2 3" key="1">
    <citation type="submission" date="2014-10" db="EMBL/GenBank/DDBJ databases">
        <title>Draft genome sequence of Pseudomonas chlororaphis EA105.</title>
        <authorList>
            <person name="McCully L.M."/>
            <person name="Bitzer A.S."/>
            <person name="Spence C."/>
            <person name="Bais H."/>
            <person name="Silby M.W."/>
        </authorList>
    </citation>
    <scope>NUCLEOTIDE SEQUENCE [LARGE SCALE GENOMIC DNA]</scope>
    <source>
        <strain evidence="2 3">EA105</strain>
    </source>
</reference>
<evidence type="ECO:0000313" key="3">
    <source>
        <dbReference type="Proteomes" id="UP000030564"/>
    </source>
</evidence>
<keyword evidence="2" id="KW-0378">Hydrolase</keyword>
<feature type="domain" description="Regulator of ribonuclease activity B" evidence="1">
    <location>
        <begin position="8"/>
        <end position="104"/>
    </location>
</feature>